<feature type="region of interest" description="Disordered" evidence="1">
    <location>
        <begin position="211"/>
        <end position="281"/>
    </location>
</feature>
<protein>
    <submittedName>
        <fullName evidence="4">Endo/exonuclease/phosphatase domain-containing protein</fullName>
    </submittedName>
</protein>
<name>A0A183SUG7_SCHSO</name>
<organism evidence="4">
    <name type="scientific">Schistocephalus solidus</name>
    <name type="common">Tapeworm</name>
    <dbReference type="NCBI Taxonomy" id="70667"/>
    <lineage>
        <taxon>Eukaryota</taxon>
        <taxon>Metazoa</taxon>
        <taxon>Spiralia</taxon>
        <taxon>Lophotrochozoa</taxon>
        <taxon>Platyhelminthes</taxon>
        <taxon>Cestoda</taxon>
        <taxon>Eucestoda</taxon>
        <taxon>Diphyllobothriidea</taxon>
        <taxon>Diphyllobothriidae</taxon>
        <taxon>Schistocephalus</taxon>
    </lineage>
</organism>
<feature type="region of interest" description="Disordered" evidence="1">
    <location>
        <begin position="78"/>
        <end position="111"/>
    </location>
</feature>
<feature type="compositionally biased region" description="Polar residues" evidence="1">
    <location>
        <begin position="240"/>
        <end position="249"/>
    </location>
</feature>
<evidence type="ECO:0000313" key="2">
    <source>
        <dbReference type="EMBL" id="VDL94250.1"/>
    </source>
</evidence>
<sequence length="293" mass="31738">MSRARRLDITKIRQSGTAEALDREIRSCFTTRTDGEGSSECSSLKAAEKILGFNQRRYSDWISGRTLQLSAQTARAKSRNDASFRQLRKMTAKSARETSSPTTSAPTRTSSDAAKDILYEDLHTLLATVPEADKLIVLGDFNAHVGTDNAACPGLLGPHGLGSCNDNGLLLLTCAEHRLLLTNTIFRLPTREEAPSVAALTAIGLCSRPEARSTGRADDQGDPRGRWLDGSPSCHLQDEAPTSTQSKAQSDLDLPPSPPETIQAVQQISSERPPGSDAIAPDVYKHDRLWLMA</sequence>
<evidence type="ECO:0000313" key="4">
    <source>
        <dbReference type="WBParaSite" id="SSLN_0000816401-mRNA-1"/>
    </source>
</evidence>
<accession>A0A183SUG7</accession>
<keyword evidence="3" id="KW-1185">Reference proteome</keyword>
<gene>
    <name evidence="2" type="ORF">SSLN_LOCUS7865</name>
</gene>
<proteinExistence type="predicted"/>
<dbReference type="STRING" id="70667.A0A183SUG7"/>
<dbReference type="OrthoDB" id="6317397at2759"/>
<dbReference type="EMBL" id="UYSU01034350">
    <property type="protein sequence ID" value="VDL94250.1"/>
    <property type="molecule type" value="Genomic_DNA"/>
</dbReference>
<feature type="compositionally biased region" description="Low complexity" evidence="1">
    <location>
        <begin position="97"/>
        <end position="111"/>
    </location>
</feature>
<dbReference type="WBParaSite" id="SSLN_0000816401-mRNA-1">
    <property type="protein sequence ID" value="SSLN_0000816401-mRNA-1"/>
    <property type="gene ID" value="SSLN_0000816401"/>
</dbReference>
<evidence type="ECO:0000313" key="3">
    <source>
        <dbReference type="Proteomes" id="UP000275846"/>
    </source>
</evidence>
<evidence type="ECO:0000256" key="1">
    <source>
        <dbReference type="SAM" id="MobiDB-lite"/>
    </source>
</evidence>
<dbReference type="Gene3D" id="3.60.10.10">
    <property type="entry name" value="Endonuclease/exonuclease/phosphatase"/>
    <property type="match status" value="1"/>
</dbReference>
<reference evidence="2 3" key="2">
    <citation type="submission" date="2018-11" db="EMBL/GenBank/DDBJ databases">
        <authorList>
            <consortium name="Pathogen Informatics"/>
        </authorList>
    </citation>
    <scope>NUCLEOTIDE SEQUENCE [LARGE SCALE GENOMIC DNA]</scope>
    <source>
        <strain evidence="2 3">NST_G2</strain>
    </source>
</reference>
<dbReference type="Proteomes" id="UP000275846">
    <property type="component" value="Unassembled WGS sequence"/>
</dbReference>
<feature type="compositionally biased region" description="Basic and acidic residues" evidence="1">
    <location>
        <begin position="211"/>
        <end position="227"/>
    </location>
</feature>
<dbReference type="AlphaFoldDB" id="A0A183SUG7"/>
<reference evidence="4" key="1">
    <citation type="submission" date="2016-06" db="UniProtKB">
        <authorList>
            <consortium name="WormBaseParasite"/>
        </authorList>
    </citation>
    <scope>IDENTIFICATION</scope>
</reference>
<dbReference type="InterPro" id="IPR036691">
    <property type="entry name" value="Endo/exonu/phosph_ase_sf"/>
</dbReference>